<dbReference type="Pfam" id="PF02784">
    <property type="entry name" value="Orn_Arg_deC_N"/>
    <property type="match status" value="1"/>
</dbReference>
<name>A0A558AZF3_9STAP</name>
<dbReference type="EC" id="4.1.1.20" evidence="5 6"/>
<comment type="cofactor">
    <cofactor evidence="1 5 7 8">
        <name>pyridoxal 5'-phosphate</name>
        <dbReference type="ChEBI" id="CHEBI:597326"/>
    </cofactor>
</comment>
<feature type="binding site" evidence="5">
    <location>
        <position position="236"/>
    </location>
    <ligand>
        <name>pyridoxal 5'-phosphate</name>
        <dbReference type="ChEBI" id="CHEBI:597326"/>
    </ligand>
</feature>
<comment type="subunit">
    <text evidence="5">Homodimer.</text>
</comment>
<dbReference type="SUPFAM" id="SSF51419">
    <property type="entry name" value="PLP-binding barrel"/>
    <property type="match status" value="1"/>
</dbReference>
<dbReference type="FunFam" id="3.20.20.10:FF:000003">
    <property type="entry name" value="Diaminopimelate decarboxylase"/>
    <property type="match status" value="1"/>
</dbReference>
<proteinExistence type="inferred from homology"/>
<comment type="function">
    <text evidence="5">Specifically catalyzes the decarboxylation of meso-diaminopimelate (meso-DAP) to L-lysine.</text>
</comment>
<dbReference type="Pfam" id="PF00278">
    <property type="entry name" value="Orn_DAP_Arg_deC"/>
    <property type="match status" value="1"/>
</dbReference>
<dbReference type="EMBL" id="VMSJ01000001">
    <property type="protein sequence ID" value="TVT29596.1"/>
    <property type="molecule type" value="Genomic_DNA"/>
</dbReference>
<dbReference type="InterPro" id="IPR009006">
    <property type="entry name" value="Ala_racemase/Decarboxylase_C"/>
</dbReference>
<keyword evidence="12" id="KW-1185">Reference proteome</keyword>
<evidence type="ECO:0000256" key="8">
    <source>
        <dbReference type="RuleBase" id="RU003738"/>
    </source>
</evidence>
<keyword evidence="5" id="KW-0028">Amino-acid biosynthesis</keyword>
<dbReference type="InterPro" id="IPR022644">
    <property type="entry name" value="De-COase2_N"/>
</dbReference>
<dbReference type="RefSeq" id="WP_145286512.1">
    <property type="nucleotide sequence ID" value="NZ_VMSJ01000001.1"/>
</dbReference>
<organism evidence="11 12">
    <name type="scientific">Salinicoccus cyprini</name>
    <dbReference type="NCBI Taxonomy" id="2493691"/>
    <lineage>
        <taxon>Bacteria</taxon>
        <taxon>Bacillati</taxon>
        <taxon>Bacillota</taxon>
        <taxon>Bacilli</taxon>
        <taxon>Bacillales</taxon>
        <taxon>Staphylococcaceae</taxon>
        <taxon>Salinicoccus</taxon>
    </lineage>
</organism>
<dbReference type="InterPro" id="IPR002986">
    <property type="entry name" value="DAP_deCOOHase_LysA"/>
</dbReference>
<feature type="binding site" evidence="5">
    <location>
        <position position="349"/>
    </location>
    <ligand>
        <name>substrate</name>
    </ligand>
</feature>
<dbReference type="GO" id="GO:0008836">
    <property type="term" value="F:diaminopimelate decarboxylase activity"/>
    <property type="evidence" value="ECO:0007669"/>
    <property type="project" value="UniProtKB-UniRule"/>
</dbReference>
<feature type="binding site" evidence="5">
    <location>
        <position position="378"/>
    </location>
    <ligand>
        <name>pyridoxal 5'-phosphate</name>
        <dbReference type="ChEBI" id="CHEBI:597326"/>
    </ligand>
</feature>
<feature type="binding site" evidence="5">
    <location>
        <position position="281"/>
    </location>
    <ligand>
        <name>substrate</name>
    </ligand>
</feature>
<dbReference type="GO" id="GO:0009089">
    <property type="term" value="P:lysine biosynthetic process via diaminopimelate"/>
    <property type="evidence" value="ECO:0007669"/>
    <property type="project" value="UniProtKB-UniRule"/>
</dbReference>
<feature type="domain" description="Orn/DAP/Arg decarboxylase 2 N-terminal" evidence="10">
    <location>
        <begin position="36"/>
        <end position="285"/>
    </location>
</feature>
<dbReference type="PANTHER" id="PTHR43727">
    <property type="entry name" value="DIAMINOPIMELATE DECARBOXYLASE"/>
    <property type="match status" value="1"/>
</dbReference>
<evidence type="ECO:0000256" key="6">
    <source>
        <dbReference type="NCBIfam" id="TIGR01048"/>
    </source>
</evidence>
<dbReference type="PANTHER" id="PTHR43727:SF2">
    <property type="entry name" value="GROUP IV DECARBOXYLASE"/>
    <property type="match status" value="1"/>
</dbReference>
<evidence type="ECO:0000313" key="11">
    <source>
        <dbReference type="EMBL" id="TVT29596.1"/>
    </source>
</evidence>
<dbReference type="CDD" id="cd06828">
    <property type="entry name" value="PLPDE_III_DapDC"/>
    <property type="match status" value="1"/>
</dbReference>
<evidence type="ECO:0000313" key="12">
    <source>
        <dbReference type="Proteomes" id="UP000315103"/>
    </source>
</evidence>
<dbReference type="GO" id="GO:0030170">
    <property type="term" value="F:pyridoxal phosphate binding"/>
    <property type="evidence" value="ECO:0007669"/>
    <property type="project" value="UniProtKB-UniRule"/>
</dbReference>
<evidence type="ECO:0000256" key="5">
    <source>
        <dbReference type="HAMAP-Rule" id="MF_02120"/>
    </source>
</evidence>
<dbReference type="InterPro" id="IPR022657">
    <property type="entry name" value="De-COase2_CS"/>
</dbReference>
<gene>
    <name evidence="5 11" type="primary">lysA</name>
    <name evidence="11" type="ORF">FO441_04750</name>
</gene>
<dbReference type="Gene3D" id="2.40.37.10">
    <property type="entry name" value="Lyase, Ornithine Decarboxylase, Chain A, domain 1"/>
    <property type="match status" value="1"/>
</dbReference>
<evidence type="ECO:0000259" key="10">
    <source>
        <dbReference type="Pfam" id="PF02784"/>
    </source>
</evidence>
<evidence type="ECO:0000256" key="1">
    <source>
        <dbReference type="ARBA" id="ARBA00001933"/>
    </source>
</evidence>
<dbReference type="Gene3D" id="3.20.20.10">
    <property type="entry name" value="Alanine racemase"/>
    <property type="match status" value="1"/>
</dbReference>
<keyword evidence="5 8" id="KW-0457">Lysine biosynthesis</keyword>
<dbReference type="SUPFAM" id="SSF50621">
    <property type="entry name" value="Alanine racemase C-terminal domain-like"/>
    <property type="match status" value="1"/>
</dbReference>
<accession>A0A558AZF3</accession>
<feature type="modified residue" description="N6-(pyridoxal phosphate)lysine" evidence="5 7">
    <location>
        <position position="61"/>
    </location>
</feature>
<feature type="binding site" evidence="5">
    <location>
        <position position="322"/>
    </location>
    <ligand>
        <name>substrate</name>
    </ligand>
</feature>
<feature type="domain" description="Orn/DAP/Arg decarboxylase 2 C-terminal" evidence="9">
    <location>
        <begin position="30"/>
        <end position="376"/>
    </location>
</feature>
<keyword evidence="3 5" id="KW-0663">Pyridoxal phosphate</keyword>
<feature type="binding site" evidence="5">
    <location>
        <position position="318"/>
    </location>
    <ligand>
        <name>substrate</name>
    </ligand>
</feature>
<dbReference type="AlphaFoldDB" id="A0A558AZF3"/>
<dbReference type="InterPro" id="IPR029066">
    <property type="entry name" value="PLP-binding_barrel"/>
</dbReference>
<evidence type="ECO:0000256" key="3">
    <source>
        <dbReference type="ARBA" id="ARBA00022898"/>
    </source>
</evidence>
<dbReference type="NCBIfam" id="TIGR01048">
    <property type="entry name" value="lysA"/>
    <property type="match status" value="1"/>
</dbReference>
<dbReference type="HAMAP" id="MF_02120">
    <property type="entry name" value="LysA"/>
    <property type="match status" value="1"/>
</dbReference>
<dbReference type="PRINTS" id="PR01181">
    <property type="entry name" value="DAPDCRBXLASE"/>
</dbReference>
<dbReference type="UniPathway" id="UPA00034">
    <property type="reaction ID" value="UER00027"/>
</dbReference>
<comment type="catalytic activity">
    <reaction evidence="5 8">
        <text>meso-2,6-diaminopimelate + H(+) = L-lysine + CO2</text>
        <dbReference type="Rhea" id="RHEA:15101"/>
        <dbReference type="ChEBI" id="CHEBI:15378"/>
        <dbReference type="ChEBI" id="CHEBI:16526"/>
        <dbReference type="ChEBI" id="CHEBI:32551"/>
        <dbReference type="ChEBI" id="CHEBI:57791"/>
        <dbReference type="EC" id="4.1.1.20"/>
    </reaction>
</comment>
<dbReference type="OrthoDB" id="9802241at2"/>
<protein>
    <recommendedName>
        <fullName evidence="5 6">Diaminopimelate decarboxylase</fullName>
        <shortName evidence="5">DAP decarboxylase</shortName>
        <shortName evidence="5">DAPDC</shortName>
        <ecNumber evidence="5 6">4.1.1.20</ecNumber>
    </recommendedName>
</protein>
<dbReference type="InterPro" id="IPR022643">
    <property type="entry name" value="De-COase2_C"/>
</dbReference>
<keyword evidence="4 5" id="KW-0456">Lyase</keyword>
<comment type="pathway">
    <text evidence="5 8">Amino-acid biosynthesis; L-lysine biosynthesis via DAP pathway; L-lysine from DL-2,6-diaminopimelate: step 1/1.</text>
</comment>
<evidence type="ECO:0000256" key="2">
    <source>
        <dbReference type="ARBA" id="ARBA00022793"/>
    </source>
</evidence>
<sequence length="420" mass="46804">MTLEYINNELHMNGHALNQLAEQYGTPLFVYDEDGIRSQCRKYHSVFEQESLDYSISYASKAFTSVQMVKLLQEEDMKLDVVSRGELYTAIQAGFPASHIHFHGNNKTAEEISYALDVGIGLFVVDAMDEVALLDQLADQPVDVLLRINPGIDVNTHSYIQTGQEDSKFGLSIHNGTALEAITAIKNSRNLNFKGVHYHLGSQIDEEGPFLKALDVVFEWLSKSGIDIEILNMGGGYGVRYTEVDTRYPIEKGFANIISRLKALSAEYDIPLPHIMIEPGRSIVAEAGITLYEVGVVKDIPGVSRYVSVDGGMSDHIRTPLYGAEYEVVTVKENKNQSMNANVVGKLCESGDIVRKNAALPEDIRRGDLVAVKTTGAYHYSMASNYNQMMKPAVIFTSRDNVREIIRRQSLEQLIQNDIK</sequence>
<evidence type="ECO:0000259" key="9">
    <source>
        <dbReference type="Pfam" id="PF00278"/>
    </source>
</evidence>
<keyword evidence="2 5" id="KW-0210">Decarboxylase</keyword>
<comment type="caution">
    <text evidence="11">The sequence shown here is derived from an EMBL/GenBank/DDBJ whole genome shotgun (WGS) entry which is preliminary data.</text>
</comment>
<dbReference type="PRINTS" id="PR01179">
    <property type="entry name" value="ODADCRBXLASE"/>
</dbReference>
<feature type="binding site" evidence="5">
    <location>
        <begin position="278"/>
        <end position="281"/>
    </location>
    <ligand>
        <name>pyridoxal 5'-phosphate</name>
        <dbReference type="ChEBI" id="CHEBI:597326"/>
    </ligand>
</feature>
<evidence type="ECO:0000256" key="7">
    <source>
        <dbReference type="PIRSR" id="PIRSR600183-50"/>
    </source>
</evidence>
<dbReference type="PROSITE" id="PS00879">
    <property type="entry name" value="ODR_DC_2_2"/>
    <property type="match status" value="1"/>
</dbReference>
<dbReference type="Proteomes" id="UP000315103">
    <property type="component" value="Unassembled WGS sequence"/>
</dbReference>
<feature type="active site" description="Proton donor" evidence="7">
    <location>
        <position position="348"/>
    </location>
</feature>
<feature type="binding site" evidence="5">
    <location>
        <position position="378"/>
    </location>
    <ligand>
        <name>substrate</name>
    </ligand>
</feature>
<dbReference type="InterPro" id="IPR000183">
    <property type="entry name" value="Orn/DAP/Arg_de-COase"/>
</dbReference>
<reference evidence="11 12" key="1">
    <citation type="submission" date="2019-07" db="EMBL/GenBank/DDBJ databases">
        <title>Salinicoccus cyprini sp. nov., isolated from gastro-intestinal tract of mirror carp, Cyprinus carpio var. specularis, collected from Gobind Sagar Reservoir, Himachal Pradesh, India.</title>
        <authorList>
            <person name="Talwar C."/>
            <person name="Singh A.K."/>
            <person name="Lal R."/>
            <person name="Negi R.K."/>
        </authorList>
    </citation>
    <scope>NUCLEOTIDE SEQUENCE [LARGE SCALE GENOMIC DNA]</scope>
    <source>
        <strain evidence="11 12">CT19</strain>
    </source>
</reference>
<evidence type="ECO:0000256" key="4">
    <source>
        <dbReference type="ARBA" id="ARBA00023239"/>
    </source>
</evidence>
<comment type="similarity">
    <text evidence="5">Belongs to the Orn/Lys/Arg decarboxylase class-II family. LysA subfamily.</text>
</comment>